<accession>A0ABT8N3D7</accession>
<dbReference type="PRINTS" id="PR00332">
    <property type="entry name" value="HISTRIAD"/>
</dbReference>
<dbReference type="PANTHER" id="PTHR46648">
    <property type="entry name" value="HIT FAMILY PROTEIN 1"/>
    <property type="match status" value="1"/>
</dbReference>
<evidence type="ECO:0000313" key="3">
    <source>
        <dbReference type="EMBL" id="MDN7242401.1"/>
    </source>
</evidence>
<feature type="short sequence motif" description="Histidine triad motif" evidence="1">
    <location>
        <begin position="103"/>
        <end position="107"/>
    </location>
</feature>
<dbReference type="PANTHER" id="PTHR46648:SF1">
    <property type="entry name" value="ADENOSINE 5'-MONOPHOSPHORAMIDASE HNT1"/>
    <property type="match status" value="1"/>
</dbReference>
<dbReference type="Pfam" id="PF01230">
    <property type="entry name" value="HIT"/>
    <property type="match status" value="1"/>
</dbReference>
<dbReference type="EMBL" id="JAUJWV010000001">
    <property type="protein sequence ID" value="MDN7242401.1"/>
    <property type="molecule type" value="Genomic_DNA"/>
</dbReference>
<dbReference type="SUPFAM" id="SSF54197">
    <property type="entry name" value="HIT-like"/>
    <property type="match status" value="1"/>
</dbReference>
<dbReference type="GO" id="GO:0032259">
    <property type="term" value="P:methylation"/>
    <property type="evidence" value="ECO:0007669"/>
    <property type="project" value="UniProtKB-KW"/>
</dbReference>
<keyword evidence="3" id="KW-0808">Transferase</keyword>
<dbReference type="Gene3D" id="3.30.428.10">
    <property type="entry name" value="HIT-like"/>
    <property type="match status" value="1"/>
</dbReference>
<evidence type="ECO:0000256" key="1">
    <source>
        <dbReference type="PROSITE-ProRule" id="PRU00464"/>
    </source>
</evidence>
<reference evidence="3 4" key="1">
    <citation type="submission" date="2023-06" db="EMBL/GenBank/DDBJ databases">
        <title>Novel species in genus Planococcus.</title>
        <authorList>
            <person name="Ning S."/>
        </authorList>
    </citation>
    <scope>NUCLEOTIDE SEQUENCE [LARGE SCALE GENOMIC DNA]</scope>
    <source>
        <strain evidence="3 4">N028</strain>
    </source>
</reference>
<evidence type="ECO:0000313" key="4">
    <source>
        <dbReference type="Proteomes" id="UP001172055"/>
    </source>
</evidence>
<dbReference type="InterPro" id="IPR001310">
    <property type="entry name" value="Histidine_triad_HIT"/>
</dbReference>
<feature type="domain" description="HIT" evidence="2">
    <location>
        <begin position="13"/>
        <end position="118"/>
    </location>
</feature>
<comment type="caution">
    <text evidence="3">The sequence shown here is derived from an EMBL/GenBank/DDBJ whole genome shotgun (WGS) entry which is preliminary data.</text>
</comment>
<protein>
    <submittedName>
        <fullName evidence="3">HIT family protein</fullName>
        <ecNumber evidence="3">2.1.1.-</ecNumber>
    </submittedName>
</protein>
<name>A0ABT8N3D7_9BACL</name>
<dbReference type="EC" id="2.1.1.-" evidence="3"/>
<gene>
    <name evidence="3" type="ORF">QWY14_11360</name>
</gene>
<dbReference type="PROSITE" id="PS51084">
    <property type="entry name" value="HIT_2"/>
    <property type="match status" value="1"/>
</dbReference>
<dbReference type="InterPro" id="IPR036265">
    <property type="entry name" value="HIT-like_sf"/>
</dbReference>
<dbReference type="Proteomes" id="UP001172055">
    <property type="component" value="Unassembled WGS sequence"/>
</dbReference>
<keyword evidence="3" id="KW-0489">Methyltransferase</keyword>
<keyword evidence="4" id="KW-1185">Reference proteome</keyword>
<sequence length="150" mass="17330">MNNLPIHNEIECLGCSLANKKIPVNVVYEDDFVTCILDHNPFNEGHTLILPKKHFRYVDEFDAETARSVMKASQLLSKAIKKLYRPHGITICQNGGAIDELTHYHMHVVPREKNQPFASFFTEELWENEHIKNKVLITRSEMSNVLEDLI</sequence>
<organism evidence="3 4">
    <name type="scientific">Planococcus shixiaomingii</name>
    <dbReference type="NCBI Taxonomy" id="3058393"/>
    <lineage>
        <taxon>Bacteria</taxon>
        <taxon>Bacillati</taxon>
        <taxon>Bacillota</taxon>
        <taxon>Bacilli</taxon>
        <taxon>Bacillales</taxon>
        <taxon>Caryophanaceae</taxon>
        <taxon>Planococcus</taxon>
    </lineage>
</organism>
<dbReference type="InterPro" id="IPR011146">
    <property type="entry name" value="HIT-like"/>
</dbReference>
<evidence type="ECO:0000259" key="2">
    <source>
        <dbReference type="PROSITE" id="PS51084"/>
    </source>
</evidence>
<proteinExistence type="predicted"/>
<dbReference type="GO" id="GO:0008168">
    <property type="term" value="F:methyltransferase activity"/>
    <property type="evidence" value="ECO:0007669"/>
    <property type="project" value="UniProtKB-KW"/>
</dbReference>